<dbReference type="HOGENOM" id="CLU_2716013_0_0_6"/>
<organism evidence="2 3">
    <name type="scientific">Klebsiella aerogenes (strain ATCC 13048 / DSM 30053 / CCUG 1429 / JCM 1235 / KCTC 2190 / NBRC 13534 / NCIMB 10102 / NCTC 10006 / CDC 819-56)</name>
    <name type="common">Enterobacter aerogenes</name>
    <dbReference type="NCBI Taxonomy" id="1028307"/>
    <lineage>
        <taxon>Bacteria</taxon>
        <taxon>Pseudomonadati</taxon>
        <taxon>Pseudomonadota</taxon>
        <taxon>Gammaproteobacteria</taxon>
        <taxon>Enterobacterales</taxon>
        <taxon>Enterobacteriaceae</taxon>
        <taxon>Klebsiella/Raoultella group</taxon>
        <taxon>Klebsiella</taxon>
    </lineage>
</organism>
<accession>A0A0H3FV43</accession>
<evidence type="ECO:0000256" key="1">
    <source>
        <dbReference type="SAM" id="Phobius"/>
    </source>
</evidence>
<dbReference type="EMBL" id="CP002824">
    <property type="protein sequence ID" value="AEG98451.1"/>
    <property type="molecule type" value="Genomic_DNA"/>
</dbReference>
<evidence type="ECO:0000313" key="2">
    <source>
        <dbReference type="EMBL" id="AEG98451.1"/>
    </source>
</evidence>
<evidence type="ECO:0000313" key="3">
    <source>
        <dbReference type="Proteomes" id="UP000008881"/>
    </source>
</evidence>
<feature type="transmembrane region" description="Helical" evidence="1">
    <location>
        <begin position="20"/>
        <end position="41"/>
    </location>
</feature>
<keyword evidence="1" id="KW-1133">Transmembrane helix</keyword>
<proteinExistence type="predicted"/>
<sequence>MSGKEKITTDDFLFFYSFQLPLLMAYGLCLLASVAIFCSFFQQMALFLPLPFAVGYCDSRQTNMIRTGIWCR</sequence>
<keyword evidence="1" id="KW-0472">Membrane</keyword>
<dbReference type="Proteomes" id="UP000008881">
    <property type="component" value="Chromosome"/>
</dbReference>
<keyword evidence="1" id="KW-0812">Transmembrane</keyword>
<dbReference type="AlphaFoldDB" id="A0A0H3FV43"/>
<keyword evidence="3" id="KW-1185">Reference proteome</keyword>
<reference evidence="2 3" key="1">
    <citation type="journal article" date="2012" name="J. Bacteriol.">
        <title>Complete genome sequence of Enterobacter aerogenes KCTC 2190.</title>
        <authorList>
            <person name="Shin S.H."/>
            <person name="Kim S."/>
            <person name="Kim J.Y."/>
            <person name="Lee S."/>
            <person name="Um Y."/>
            <person name="Oh M.K."/>
            <person name="Kim Y.R."/>
            <person name="Lee J."/>
            <person name="Yang K.S."/>
        </authorList>
    </citation>
    <scope>NUCLEOTIDE SEQUENCE [LARGE SCALE GENOMIC DNA]</scope>
    <source>
        <strain evidence="2 3">KCTC 2190</strain>
    </source>
</reference>
<protein>
    <submittedName>
        <fullName evidence="2">Uncharacterized protein</fullName>
    </submittedName>
</protein>
<dbReference type="KEGG" id="eae:EAE_17710"/>
<name>A0A0H3FV43_KLEAK</name>
<gene>
    <name evidence="2" type="ordered locus">EAE_17710</name>
</gene>